<sequence length="135" mass="15951">MVAIVLDRTNPSPVRESSNCMLIRYKKCYRKIAMGLLSFTLNKRDIKLLQEIVDQYENNPNWHLYLWKQSNNIIGAIGFKIKSDVNVIIQHVSVNPSYRSDEIGYKMIHEIIKQYGHKYDILPNNRNQNFFQLMC</sequence>
<dbReference type="RefSeq" id="WP_286191367.1">
    <property type="nucleotide sequence ID" value="NZ_BMPN01000016.1"/>
</dbReference>
<dbReference type="Proteomes" id="UP000634435">
    <property type="component" value="Unassembled WGS sequence"/>
</dbReference>
<accession>A0ABQ2DYF1</accession>
<evidence type="ECO:0000313" key="3">
    <source>
        <dbReference type="Proteomes" id="UP000634435"/>
    </source>
</evidence>
<keyword evidence="3" id="KW-1185">Reference proteome</keyword>
<reference evidence="3" key="1">
    <citation type="journal article" date="2019" name="Int. J. Syst. Evol. Microbiol.">
        <title>The Global Catalogue of Microorganisms (GCM) 10K type strain sequencing project: providing services to taxonomists for standard genome sequencing and annotation.</title>
        <authorList>
            <consortium name="The Broad Institute Genomics Platform"/>
            <consortium name="The Broad Institute Genome Sequencing Center for Infectious Disease"/>
            <person name="Wu L."/>
            <person name="Ma J."/>
        </authorList>
    </citation>
    <scope>NUCLEOTIDE SEQUENCE [LARGE SCALE GENOMIC DNA]</scope>
    <source>
        <strain evidence="3">JCM 30071</strain>
    </source>
</reference>
<comment type="caution">
    <text evidence="2">The sequence shown here is derived from an EMBL/GenBank/DDBJ whole genome shotgun (WGS) entry which is preliminary data.</text>
</comment>
<dbReference type="InterPro" id="IPR016181">
    <property type="entry name" value="Acyl_CoA_acyltransferase"/>
</dbReference>
<proteinExistence type="predicted"/>
<protein>
    <submittedName>
        <fullName evidence="2">Protein RibT</fullName>
    </submittedName>
</protein>
<gene>
    <name evidence="2" type="primary">ribT</name>
    <name evidence="2" type="ORF">GCM10007111_43890</name>
</gene>
<dbReference type="Pfam" id="PF00583">
    <property type="entry name" value="Acetyltransf_1"/>
    <property type="match status" value="1"/>
</dbReference>
<feature type="domain" description="N-acetyltransferase" evidence="1">
    <location>
        <begin position="54"/>
        <end position="131"/>
    </location>
</feature>
<evidence type="ECO:0000259" key="1">
    <source>
        <dbReference type="Pfam" id="PF00583"/>
    </source>
</evidence>
<dbReference type="EMBL" id="BMPN01000016">
    <property type="protein sequence ID" value="GGJ77512.1"/>
    <property type="molecule type" value="Genomic_DNA"/>
</dbReference>
<dbReference type="SUPFAM" id="SSF55729">
    <property type="entry name" value="Acyl-CoA N-acyltransferases (Nat)"/>
    <property type="match status" value="1"/>
</dbReference>
<name>A0ABQ2DYF1_9BACI</name>
<dbReference type="Gene3D" id="3.40.630.30">
    <property type="match status" value="1"/>
</dbReference>
<evidence type="ECO:0000313" key="2">
    <source>
        <dbReference type="EMBL" id="GGJ77512.1"/>
    </source>
</evidence>
<organism evidence="2 3">
    <name type="scientific">Virgibacillus kapii</name>
    <dbReference type="NCBI Taxonomy" id="1638645"/>
    <lineage>
        <taxon>Bacteria</taxon>
        <taxon>Bacillati</taxon>
        <taxon>Bacillota</taxon>
        <taxon>Bacilli</taxon>
        <taxon>Bacillales</taxon>
        <taxon>Bacillaceae</taxon>
        <taxon>Virgibacillus</taxon>
    </lineage>
</organism>
<dbReference type="InterPro" id="IPR000182">
    <property type="entry name" value="GNAT_dom"/>
</dbReference>